<dbReference type="Proteomes" id="UP001416858">
    <property type="component" value="Unassembled WGS sequence"/>
</dbReference>
<reference evidence="1 2" key="1">
    <citation type="submission" date="2024-02" db="EMBL/GenBank/DDBJ databases">
        <title>Rhodopirellula caenicola NBRC 110016.</title>
        <authorList>
            <person name="Ichikawa N."/>
            <person name="Katano-Makiyama Y."/>
            <person name="Hidaka K."/>
        </authorList>
    </citation>
    <scope>NUCLEOTIDE SEQUENCE [LARGE SCALE GENOMIC DNA]</scope>
    <source>
        <strain evidence="1 2">NBRC 110016</strain>
    </source>
</reference>
<evidence type="ECO:0008006" key="3">
    <source>
        <dbReference type="Google" id="ProtNLM"/>
    </source>
</evidence>
<accession>A0ABP9VXI9</accession>
<comment type="caution">
    <text evidence="1">The sequence shown here is derived from an EMBL/GenBank/DDBJ whole genome shotgun (WGS) entry which is preliminary data.</text>
</comment>
<keyword evidence="2" id="KW-1185">Reference proteome</keyword>
<proteinExistence type="predicted"/>
<evidence type="ECO:0000313" key="1">
    <source>
        <dbReference type="EMBL" id="GAA5509421.1"/>
    </source>
</evidence>
<dbReference type="SUPFAM" id="SSF53756">
    <property type="entry name" value="UDP-Glycosyltransferase/glycogen phosphorylase"/>
    <property type="match status" value="1"/>
</dbReference>
<organism evidence="1 2">
    <name type="scientific">Novipirellula caenicola</name>
    <dbReference type="NCBI Taxonomy" id="1536901"/>
    <lineage>
        <taxon>Bacteria</taxon>
        <taxon>Pseudomonadati</taxon>
        <taxon>Planctomycetota</taxon>
        <taxon>Planctomycetia</taxon>
        <taxon>Pirellulales</taxon>
        <taxon>Pirellulaceae</taxon>
        <taxon>Novipirellula</taxon>
    </lineage>
</organism>
<evidence type="ECO:0000313" key="2">
    <source>
        <dbReference type="Proteomes" id="UP001416858"/>
    </source>
</evidence>
<name>A0ABP9VXI9_9BACT</name>
<dbReference type="EMBL" id="BAABRO010000013">
    <property type="protein sequence ID" value="GAA5509421.1"/>
    <property type="molecule type" value="Genomic_DNA"/>
</dbReference>
<gene>
    <name evidence="1" type="ORF">Rcae01_04920</name>
</gene>
<protein>
    <recommendedName>
        <fullName evidence="3">Glycosyl transferases group 1</fullName>
    </recommendedName>
</protein>
<dbReference type="RefSeq" id="WP_345686474.1">
    <property type="nucleotide sequence ID" value="NZ_BAABRO010000013.1"/>
</dbReference>
<sequence length="339" mass="38802">MTQPRSDSNVSQAPPASVADRRLTSPITVRWAHHRSGWGHVQAAVAEQLLHPEGECLFLGELEDAMFQIGPFRKPWIGVAHQTFEAPPHMAAVHGGRSDLEFLLNYHPNLSLSLPYCRGIFTLSEHVATQLRERLTVPIEVLRLPTELAVPQFSFQAYEANRRKAIVQLGCWLRRFYPIYELPVRGFRRIWLTGGGFDHQRAVGCEGMRKRRLVRVKCPPRLSNEAFDELLCKNIMLVGLWQANANNSIVECIARGTPVLTNPLPAVREYLGDDYPFYFDDLREAADKLRNNELIRETAAYLQQRKEHLWSTETFIQRLIQSPIYTSLPGPKPKQRTSR</sequence>